<dbReference type="Gene3D" id="1.10.630.10">
    <property type="entry name" value="Cytochrome P450"/>
    <property type="match status" value="1"/>
</dbReference>
<dbReference type="PANTHER" id="PTHR47950:SF4">
    <property type="entry name" value="GERANIOL 8-HYDROXYLASE-LIKE"/>
    <property type="match status" value="1"/>
</dbReference>
<dbReference type="GO" id="GO:0016114">
    <property type="term" value="P:terpenoid biosynthetic process"/>
    <property type="evidence" value="ECO:0007669"/>
    <property type="project" value="UniProtKB-ARBA"/>
</dbReference>
<evidence type="ECO:0000256" key="2">
    <source>
        <dbReference type="ARBA" id="ARBA00004167"/>
    </source>
</evidence>
<sequence length="495" mass="55518">MELVQVIAVVAVVVVLWSQLKRKGRKLPPGPSPLPIVGNIFQLSGKNINESFAKLSKIYGPVMSLRLGSLLTVIISSPEMAKEVLTSKDFANRPLTEAAHAHGHSKFSVGFVPVSDPKWKQMRRVCQEEMFASRILENSQQRRHQKLQELIDHVQESRDAGRAVTIRDPVFATTLNIMSLTLFSADATEFSSSATAELRDIMAGVVSVLGAANLADFFPILKYFDPQGMRRKADLHYGRLIDHIKSRMDKRSELKKANPNHPKHDDFLEKIIDITIQRNYDLTINEITHLLVDLYLAGSESTVMTIEWTMAELMLRPESLAKLKAELRSVMGERKMIQESDDISRLPYLNGAIKEALRLHPPGPLLFARKSEIDVELSGYFIPKGTQILVNEWGMGRDPSVWPNPECFQPERFLDKNIDYKGQDPQLIPFGAGRRICPGIPIAHRVVHSVVAALVHNFDWEFAPGGSQCNNEFFTGAALVREVPLKLIPLNPPSI</sequence>
<keyword evidence="9 12" id="KW-0408">Iron</keyword>
<dbReference type="GO" id="GO:0016705">
    <property type="term" value="F:oxidoreductase activity, acting on paired donors, with incorporation or reduction of molecular oxygen"/>
    <property type="evidence" value="ECO:0007669"/>
    <property type="project" value="InterPro"/>
</dbReference>
<dbReference type="PROSITE" id="PS00086">
    <property type="entry name" value="CYTOCHROME_P450"/>
    <property type="match status" value="1"/>
</dbReference>
<accession>A0A1B0VRN6</accession>
<dbReference type="GO" id="GO:0005506">
    <property type="term" value="F:iron ion binding"/>
    <property type="evidence" value="ECO:0007669"/>
    <property type="project" value="InterPro"/>
</dbReference>
<evidence type="ECO:0000256" key="12">
    <source>
        <dbReference type="PIRSR" id="PIRSR602401-1"/>
    </source>
</evidence>
<evidence type="ECO:0000256" key="3">
    <source>
        <dbReference type="ARBA" id="ARBA00010617"/>
    </source>
</evidence>
<evidence type="ECO:0000256" key="1">
    <source>
        <dbReference type="ARBA" id="ARBA00001971"/>
    </source>
</evidence>
<reference evidence="14" key="1">
    <citation type="submission" date="2015-08" db="EMBL/GenBank/DDBJ databases">
        <title>Elucidation of the biosynthetic pathway of forskolin and production in yeast.</title>
        <authorList>
            <person name="Pateraki I."/>
            <person name="Andersen-Ranberg J."/>
            <person name="Jensen N.B."/>
            <person name="Wubshet S.G."/>
            <person name="Staerk D."/>
            <person name="Hallstrroem B."/>
            <person name="Hamberger B."/>
            <person name="Olsen C.E."/>
            <person name="Hansen J."/>
            <person name="Moeller B.L."/>
            <person name="Hamberger B."/>
        </authorList>
    </citation>
    <scope>NUCLEOTIDE SEQUENCE</scope>
</reference>
<dbReference type="PRINTS" id="PR00385">
    <property type="entry name" value="P450"/>
</dbReference>
<dbReference type="InterPro" id="IPR036396">
    <property type="entry name" value="Cyt_P450_sf"/>
</dbReference>
<proteinExistence type="evidence at transcript level"/>
<keyword evidence="7" id="KW-1133">Transmembrane helix</keyword>
<keyword evidence="11" id="KW-0472">Membrane</keyword>
<evidence type="ECO:0000256" key="10">
    <source>
        <dbReference type="ARBA" id="ARBA00023033"/>
    </source>
</evidence>
<dbReference type="EMBL" id="KT382349">
    <property type="protein sequence ID" value="AMZ03393.1"/>
    <property type="molecule type" value="mRNA"/>
</dbReference>
<keyword evidence="6 12" id="KW-0479">Metal-binding</keyword>
<comment type="subcellular location">
    <subcellularLocation>
        <location evidence="2">Membrane</location>
        <topology evidence="2">Single-pass membrane protein</topology>
    </subcellularLocation>
</comment>
<dbReference type="PRINTS" id="PR00463">
    <property type="entry name" value="EP450I"/>
</dbReference>
<evidence type="ECO:0000256" key="11">
    <source>
        <dbReference type="ARBA" id="ARBA00023136"/>
    </source>
</evidence>
<name>A0A1B0VRN6_9LAMI</name>
<feature type="binding site" description="axial binding residue" evidence="12">
    <location>
        <position position="437"/>
    </location>
    <ligand>
        <name>heme</name>
        <dbReference type="ChEBI" id="CHEBI:30413"/>
    </ligand>
    <ligandPart>
        <name>Fe</name>
        <dbReference type="ChEBI" id="CHEBI:18248"/>
    </ligandPart>
</feature>
<keyword evidence="10 13" id="KW-0503">Monooxygenase</keyword>
<comment type="similarity">
    <text evidence="3 13">Belongs to the cytochrome P450 family.</text>
</comment>
<dbReference type="GO" id="GO:0004497">
    <property type="term" value="F:monooxygenase activity"/>
    <property type="evidence" value="ECO:0007669"/>
    <property type="project" value="UniProtKB-KW"/>
</dbReference>
<evidence type="ECO:0000256" key="9">
    <source>
        <dbReference type="ARBA" id="ARBA00023004"/>
    </source>
</evidence>
<dbReference type="SUPFAM" id="SSF48264">
    <property type="entry name" value="Cytochrome P450"/>
    <property type="match status" value="1"/>
</dbReference>
<keyword evidence="5" id="KW-0812">Transmembrane</keyword>
<comment type="cofactor">
    <cofactor evidence="1 12">
        <name>heme</name>
        <dbReference type="ChEBI" id="CHEBI:30413"/>
    </cofactor>
</comment>
<dbReference type="InterPro" id="IPR017972">
    <property type="entry name" value="Cyt_P450_CS"/>
</dbReference>
<protein>
    <submittedName>
        <fullName evidence="14">Cytochrome P450 CYP76AH11</fullName>
    </submittedName>
</protein>
<evidence type="ECO:0000256" key="13">
    <source>
        <dbReference type="RuleBase" id="RU000461"/>
    </source>
</evidence>
<evidence type="ECO:0000256" key="5">
    <source>
        <dbReference type="ARBA" id="ARBA00022692"/>
    </source>
</evidence>
<evidence type="ECO:0000256" key="8">
    <source>
        <dbReference type="ARBA" id="ARBA00023002"/>
    </source>
</evidence>
<dbReference type="InterPro" id="IPR001128">
    <property type="entry name" value="Cyt_P450"/>
</dbReference>
<keyword evidence="4 12" id="KW-0349">Heme</keyword>
<evidence type="ECO:0000256" key="7">
    <source>
        <dbReference type="ARBA" id="ARBA00022989"/>
    </source>
</evidence>
<dbReference type="CDD" id="cd11073">
    <property type="entry name" value="CYP76-like"/>
    <property type="match status" value="1"/>
</dbReference>
<dbReference type="GO" id="GO:0016020">
    <property type="term" value="C:membrane"/>
    <property type="evidence" value="ECO:0007669"/>
    <property type="project" value="UniProtKB-SubCell"/>
</dbReference>
<dbReference type="AlphaFoldDB" id="A0A1B0VRN6"/>
<dbReference type="Pfam" id="PF00067">
    <property type="entry name" value="p450"/>
    <property type="match status" value="1"/>
</dbReference>
<evidence type="ECO:0000313" key="14">
    <source>
        <dbReference type="EMBL" id="AMZ03393.1"/>
    </source>
</evidence>
<dbReference type="GO" id="GO:0020037">
    <property type="term" value="F:heme binding"/>
    <property type="evidence" value="ECO:0007669"/>
    <property type="project" value="InterPro"/>
</dbReference>
<dbReference type="PANTHER" id="PTHR47950">
    <property type="entry name" value="CYTOCHROME P450, FAMILY 76, SUBFAMILY C, POLYPEPTIDE 5-RELATED"/>
    <property type="match status" value="1"/>
</dbReference>
<dbReference type="InterPro" id="IPR002401">
    <property type="entry name" value="Cyt_P450_E_grp-I"/>
</dbReference>
<evidence type="ECO:0000256" key="6">
    <source>
        <dbReference type="ARBA" id="ARBA00022723"/>
    </source>
</evidence>
<organism evidence="14">
    <name type="scientific">Plectranthus barbatus</name>
    <dbReference type="NCBI Taxonomy" id="41228"/>
    <lineage>
        <taxon>Eukaryota</taxon>
        <taxon>Viridiplantae</taxon>
        <taxon>Streptophyta</taxon>
        <taxon>Embryophyta</taxon>
        <taxon>Tracheophyta</taxon>
        <taxon>Spermatophyta</taxon>
        <taxon>Magnoliopsida</taxon>
        <taxon>eudicotyledons</taxon>
        <taxon>Gunneridae</taxon>
        <taxon>Pentapetalae</taxon>
        <taxon>asterids</taxon>
        <taxon>lamiids</taxon>
        <taxon>Lamiales</taxon>
        <taxon>Lamiaceae</taxon>
        <taxon>Nepetoideae</taxon>
        <taxon>Ocimeae</taxon>
        <taxon>Plectranthinae</taxon>
        <taxon>Plectranthus</taxon>
    </lineage>
</organism>
<keyword evidence="8 13" id="KW-0560">Oxidoreductase</keyword>
<evidence type="ECO:0000256" key="4">
    <source>
        <dbReference type="ARBA" id="ARBA00022617"/>
    </source>
</evidence>
<dbReference type="SMR" id="A0A1B0VRN6"/>